<evidence type="ECO:0000313" key="1">
    <source>
        <dbReference type="EMBL" id="KAI9441090.1"/>
    </source>
</evidence>
<proteinExistence type="predicted"/>
<evidence type="ECO:0000313" key="2">
    <source>
        <dbReference type="Proteomes" id="UP001207468"/>
    </source>
</evidence>
<organism evidence="1 2">
    <name type="scientific">Russula earlei</name>
    <dbReference type="NCBI Taxonomy" id="71964"/>
    <lineage>
        <taxon>Eukaryota</taxon>
        <taxon>Fungi</taxon>
        <taxon>Dikarya</taxon>
        <taxon>Basidiomycota</taxon>
        <taxon>Agaricomycotina</taxon>
        <taxon>Agaricomycetes</taxon>
        <taxon>Russulales</taxon>
        <taxon>Russulaceae</taxon>
        <taxon>Russula</taxon>
    </lineage>
</organism>
<feature type="non-terminal residue" evidence="1">
    <location>
        <position position="243"/>
    </location>
</feature>
<comment type="caution">
    <text evidence="1">The sequence shown here is derived from an EMBL/GenBank/DDBJ whole genome shotgun (WGS) entry which is preliminary data.</text>
</comment>
<accession>A0ACC0TU60</accession>
<dbReference type="Proteomes" id="UP001207468">
    <property type="component" value="Unassembled WGS sequence"/>
</dbReference>
<reference evidence="1" key="1">
    <citation type="submission" date="2021-03" db="EMBL/GenBank/DDBJ databases">
        <title>Evolutionary priming and transition to the ectomycorrhizal habit in an iconic lineage of mushroom-forming fungi: is preadaptation a requirement?</title>
        <authorList>
            <consortium name="DOE Joint Genome Institute"/>
            <person name="Looney B.P."/>
            <person name="Miyauchi S."/>
            <person name="Morin E."/>
            <person name="Drula E."/>
            <person name="Courty P.E."/>
            <person name="Chicoki N."/>
            <person name="Fauchery L."/>
            <person name="Kohler A."/>
            <person name="Kuo A."/>
            <person name="LaButti K."/>
            <person name="Pangilinan J."/>
            <person name="Lipzen A."/>
            <person name="Riley R."/>
            <person name="Andreopoulos W."/>
            <person name="He G."/>
            <person name="Johnson J."/>
            <person name="Barry K.W."/>
            <person name="Grigoriev I.V."/>
            <person name="Nagy L."/>
            <person name="Hibbett D."/>
            <person name="Henrissat B."/>
            <person name="Matheny P.B."/>
            <person name="Labbe J."/>
            <person name="Martin A.F."/>
        </authorList>
    </citation>
    <scope>NUCLEOTIDE SEQUENCE</scope>
    <source>
        <strain evidence="1">BPL698</strain>
    </source>
</reference>
<keyword evidence="2" id="KW-1185">Reference proteome</keyword>
<protein>
    <submittedName>
        <fullName evidence="1">Uncharacterized protein</fullName>
    </submittedName>
</protein>
<gene>
    <name evidence="1" type="ORF">F5148DRAFT_1154018</name>
</gene>
<sequence length="243" mass="26658">MMIAGSSEDALDIVWFNDKDDDTPIASTSTVQTSSSARNQQTWNTAQMWEIIEAEQASSESDLHPWPHRRKYNKRRHEVLSAPEDMPYASTMSLGSSSESDNTITEIMRDEGKGKAKVLSNKPSAAKKPCHKIDDAPNGAPDGDLSPALPLWHLALSNGFEGSSSSQKKGVKRNPIYLFYKAVDFAADGSPGKPGNKHYRCHHGNKKVLTITKAMNHNLNDCETPPTEDEIAFASGCKEFAGH</sequence>
<name>A0ACC0TU60_9AGAM</name>
<dbReference type="EMBL" id="JAGFNK010000753">
    <property type="protein sequence ID" value="KAI9441090.1"/>
    <property type="molecule type" value="Genomic_DNA"/>
</dbReference>